<evidence type="ECO:0000256" key="1">
    <source>
        <dbReference type="SAM" id="SignalP"/>
    </source>
</evidence>
<dbReference type="GO" id="GO:0005549">
    <property type="term" value="F:odorant binding"/>
    <property type="evidence" value="ECO:0007669"/>
    <property type="project" value="InterPro"/>
</dbReference>
<dbReference type="InterPro" id="IPR006170">
    <property type="entry name" value="PBP/GOBP"/>
</dbReference>
<proteinExistence type="evidence at transcript level"/>
<gene>
    <name evidence="2" type="primary">OBP16</name>
</gene>
<dbReference type="Pfam" id="PF01395">
    <property type="entry name" value="PBP_GOBP"/>
    <property type="match status" value="1"/>
</dbReference>
<feature type="chain" id="PRO_5007495091" evidence="1">
    <location>
        <begin position="20"/>
        <end position="149"/>
    </location>
</feature>
<dbReference type="SUPFAM" id="SSF47565">
    <property type="entry name" value="Insect pheromone/odorant-binding proteins"/>
    <property type="match status" value="1"/>
</dbReference>
<dbReference type="InterPro" id="IPR036728">
    <property type="entry name" value="PBP_GOBP_sf"/>
</dbReference>
<dbReference type="EMBL" id="KT281924">
    <property type="protein sequence ID" value="AMQ76469.1"/>
    <property type="molecule type" value="mRNA"/>
</dbReference>
<dbReference type="CDD" id="cd23992">
    <property type="entry name" value="PBP_GOBP"/>
    <property type="match status" value="1"/>
</dbReference>
<dbReference type="Gene3D" id="1.10.238.20">
    <property type="entry name" value="Pheromone/general odorant binding protein domain"/>
    <property type="match status" value="1"/>
</dbReference>
<evidence type="ECO:0000313" key="2">
    <source>
        <dbReference type="EMBL" id="AMQ76469.1"/>
    </source>
</evidence>
<keyword evidence="1" id="KW-0732">Signal</keyword>
<protein>
    <submittedName>
        <fullName evidence="2">Odorant-binding protein 16</fullName>
    </submittedName>
</protein>
<reference evidence="2" key="1">
    <citation type="journal article" date="2015" name="PLoS ONE">
        <title>Molecular Characterization And Expression Profiling Of Odorant-binding Proteins In The Green Plant Bug Apolygus lucorum.</title>
        <authorList>
            <person name="Ding Y."/>
            <person name="Zhang Y."/>
        </authorList>
    </citation>
    <scope>NUCLEOTIDE SEQUENCE</scope>
</reference>
<name>A0A142FH83_APOLU</name>
<sequence length="149" mass="16580">MKRLVFVLFTLCSLQWVSGITDELKQKAQAARLTCKQQVGLSDKEFNDWVKGIALPTTDGGTCCEVCACWMRELGYLTGGRVNLENMKAVNAQKWNNLAYVELGNKIDALCSDRVLQTGRKECEIAVDFRKCKTELIQQFGGPPKPGST</sequence>
<organism evidence="2">
    <name type="scientific">Apolygus lucorum</name>
    <name type="common">Small green plant bug</name>
    <name type="synonym">Lygocoris lucorum</name>
    <dbReference type="NCBI Taxonomy" id="248454"/>
    <lineage>
        <taxon>Eukaryota</taxon>
        <taxon>Metazoa</taxon>
        <taxon>Ecdysozoa</taxon>
        <taxon>Arthropoda</taxon>
        <taxon>Hexapoda</taxon>
        <taxon>Insecta</taxon>
        <taxon>Pterygota</taxon>
        <taxon>Neoptera</taxon>
        <taxon>Paraneoptera</taxon>
        <taxon>Hemiptera</taxon>
        <taxon>Heteroptera</taxon>
        <taxon>Panheteroptera</taxon>
        <taxon>Cimicomorpha</taxon>
        <taxon>Miridae</taxon>
        <taxon>Mirini</taxon>
        <taxon>Apolygus</taxon>
    </lineage>
</organism>
<accession>A0A142FH83</accession>
<dbReference type="AlphaFoldDB" id="A0A142FH83"/>
<feature type="signal peptide" evidence="1">
    <location>
        <begin position="1"/>
        <end position="19"/>
    </location>
</feature>